<evidence type="ECO:0000256" key="1">
    <source>
        <dbReference type="ARBA" id="ARBA00023015"/>
    </source>
</evidence>
<keyword evidence="6" id="KW-1185">Reference proteome</keyword>
<dbReference type="SMART" id="SM00418">
    <property type="entry name" value="HTH_ARSR"/>
    <property type="match status" value="1"/>
</dbReference>
<dbReference type="Gene3D" id="1.10.10.10">
    <property type="entry name" value="Winged helix-like DNA-binding domain superfamily/Winged helix DNA-binding domain"/>
    <property type="match status" value="1"/>
</dbReference>
<dbReference type="InterPro" id="IPR001845">
    <property type="entry name" value="HTH_ArsR_DNA-bd_dom"/>
</dbReference>
<keyword evidence="1" id="KW-0805">Transcription regulation</keyword>
<dbReference type="PROSITE" id="PS50987">
    <property type="entry name" value="HTH_ARSR_2"/>
    <property type="match status" value="1"/>
</dbReference>
<protein>
    <submittedName>
        <fullName evidence="5">TrmB family transcriptional regulator</fullName>
    </submittedName>
</protein>
<reference evidence="5 6" key="1">
    <citation type="submission" date="2014-03" db="EMBL/GenBank/DDBJ databases">
        <title>The draft genome sequence of Thioclava dalianensis DLFJ1-1.</title>
        <authorList>
            <person name="Lai Q."/>
            <person name="Shao Z."/>
        </authorList>
    </citation>
    <scope>NUCLEOTIDE SEQUENCE [LARGE SCALE GENOMIC DNA]</scope>
    <source>
        <strain evidence="5 6">DLFJ1-1</strain>
    </source>
</reference>
<dbReference type="Proteomes" id="UP000027725">
    <property type="component" value="Unassembled WGS sequence"/>
</dbReference>
<dbReference type="RefSeq" id="WP_014132722.1">
    <property type="nucleotide sequence ID" value="NZ_FOVB01000012.1"/>
</dbReference>
<evidence type="ECO:0000313" key="5">
    <source>
        <dbReference type="EMBL" id="KEP68465.1"/>
    </source>
</evidence>
<proteinExistence type="predicted"/>
<dbReference type="PRINTS" id="PR00778">
    <property type="entry name" value="HTHARSR"/>
</dbReference>
<dbReference type="AlphaFoldDB" id="A0A074TE59"/>
<name>A0A074TE59_9RHOB</name>
<evidence type="ECO:0000256" key="3">
    <source>
        <dbReference type="ARBA" id="ARBA00023163"/>
    </source>
</evidence>
<accession>A0A074TE59</accession>
<keyword evidence="2" id="KW-0238">DNA-binding</keyword>
<comment type="caution">
    <text evidence="5">The sequence shown here is derived from an EMBL/GenBank/DDBJ whole genome shotgun (WGS) entry which is preliminary data.</text>
</comment>
<evidence type="ECO:0000259" key="4">
    <source>
        <dbReference type="PROSITE" id="PS50987"/>
    </source>
</evidence>
<dbReference type="eggNOG" id="COG0640">
    <property type="taxonomic scope" value="Bacteria"/>
</dbReference>
<dbReference type="SUPFAM" id="SSF46785">
    <property type="entry name" value="Winged helix' DNA-binding domain"/>
    <property type="match status" value="1"/>
</dbReference>
<feature type="domain" description="HTH arsR-type" evidence="4">
    <location>
        <begin position="11"/>
        <end position="105"/>
    </location>
</feature>
<sequence length="116" mass="12842">MTLQNIQDDLSAADTLEPRAKLFRGLGDPSRLAILDALLSDERSVQEIVTQTGLGQPNVSNHLRCLLDCGLVSRRNEGRFVRYRLADRRIADLIRDADQLLASTAVGVDACRSYTD</sequence>
<organism evidence="5 6">
    <name type="scientific">Thioclava dalianensis</name>
    <dbReference type="NCBI Taxonomy" id="1185766"/>
    <lineage>
        <taxon>Bacteria</taxon>
        <taxon>Pseudomonadati</taxon>
        <taxon>Pseudomonadota</taxon>
        <taxon>Alphaproteobacteria</taxon>
        <taxon>Rhodobacterales</taxon>
        <taxon>Paracoccaceae</taxon>
        <taxon>Thioclava</taxon>
    </lineage>
</organism>
<dbReference type="PANTHER" id="PTHR43132:SF2">
    <property type="entry name" value="ARSENICAL RESISTANCE OPERON REPRESSOR ARSR-RELATED"/>
    <property type="match status" value="1"/>
</dbReference>
<dbReference type="InterPro" id="IPR036388">
    <property type="entry name" value="WH-like_DNA-bd_sf"/>
</dbReference>
<dbReference type="GO" id="GO:0003700">
    <property type="term" value="F:DNA-binding transcription factor activity"/>
    <property type="evidence" value="ECO:0007669"/>
    <property type="project" value="InterPro"/>
</dbReference>
<dbReference type="STRING" id="1185766.SAMN05216224_1129"/>
<keyword evidence="3" id="KW-0804">Transcription</keyword>
<dbReference type="OrthoDB" id="9790747at2"/>
<gene>
    <name evidence="5" type="ORF">DL1_11750</name>
</gene>
<dbReference type="Pfam" id="PF01022">
    <property type="entry name" value="HTH_5"/>
    <property type="match status" value="1"/>
</dbReference>
<dbReference type="NCBIfam" id="NF033788">
    <property type="entry name" value="HTH_metalloreg"/>
    <property type="match status" value="1"/>
</dbReference>
<dbReference type="GO" id="GO:0003677">
    <property type="term" value="F:DNA binding"/>
    <property type="evidence" value="ECO:0007669"/>
    <property type="project" value="UniProtKB-KW"/>
</dbReference>
<dbReference type="EMBL" id="JHEH01000032">
    <property type="protein sequence ID" value="KEP68465.1"/>
    <property type="molecule type" value="Genomic_DNA"/>
</dbReference>
<dbReference type="InterPro" id="IPR011991">
    <property type="entry name" value="ArsR-like_HTH"/>
</dbReference>
<dbReference type="CDD" id="cd00090">
    <property type="entry name" value="HTH_ARSR"/>
    <property type="match status" value="1"/>
</dbReference>
<dbReference type="PANTHER" id="PTHR43132">
    <property type="entry name" value="ARSENICAL RESISTANCE OPERON REPRESSOR ARSR-RELATED"/>
    <property type="match status" value="1"/>
</dbReference>
<evidence type="ECO:0000256" key="2">
    <source>
        <dbReference type="ARBA" id="ARBA00023125"/>
    </source>
</evidence>
<dbReference type="InterPro" id="IPR051011">
    <property type="entry name" value="Metal_resp_trans_reg"/>
</dbReference>
<evidence type="ECO:0000313" key="6">
    <source>
        <dbReference type="Proteomes" id="UP000027725"/>
    </source>
</evidence>
<dbReference type="InterPro" id="IPR036390">
    <property type="entry name" value="WH_DNA-bd_sf"/>
</dbReference>